<dbReference type="CDD" id="cd16448">
    <property type="entry name" value="RING-H2"/>
    <property type="match status" value="1"/>
</dbReference>
<evidence type="ECO:0000313" key="5">
    <source>
        <dbReference type="EMBL" id="CAE0621869.1"/>
    </source>
</evidence>
<dbReference type="SUPFAM" id="SSF57850">
    <property type="entry name" value="RING/U-box"/>
    <property type="match status" value="1"/>
</dbReference>
<proteinExistence type="predicted"/>
<feature type="coiled-coil region" evidence="2">
    <location>
        <begin position="76"/>
        <end position="152"/>
    </location>
</feature>
<keyword evidence="1" id="KW-0862">Zinc</keyword>
<sequence>MARLVRRCCGLCLDQLAGELVAAQCGHLFHQRCCEHRSQALQCPSCGAEFHGRDTLRIFCSDVVPQEIPSAVKQQMRDLRSELSGILREKRTLQDNVNSAETKVQELERQRVSKEHEIKSWELKVAAQKRKCEQVKKHLMLARQKADEQRENAAWSSYMAKLETDANGALEDLRSWFQAGDDRRRKLGRAKLDRLIEQVQSKTTTVIQQAAAYQKDLEALQDGSCKVQKRGAPAAQSRCKLRRID</sequence>
<dbReference type="Gene3D" id="3.30.40.10">
    <property type="entry name" value="Zinc/RING finger domain, C3HC4 (zinc finger)"/>
    <property type="match status" value="1"/>
</dbReference>
<dbReference type="InterPro" id="IPR013083">
    <property type="entry name" value="Znf_RING/FYVE/PHD"/>
</dbReference>
<feature type="domain" description="RING-type" evidence="3">
    <location>
        <begin position="9"/>
        <end position="46"/>
    </location>
</feature>
<keyword evidence="1" id="KW-0479">Metal-binding</keyword>
<name>A0A6U9LZZ2_OXYMA</name>
<accession>A0A6U9LZZ2</accession>
<dbReference type="EMBL" id="HBIT01012761">
    <property type="protein sequence ID" value="CAE0621869.1"/>
    <property type="molecule type" value="Transcribed_RNA"/>
</dbReference>
<dbReference type="EMBL" id="HBIT01012759">
    <property type="protein sequence ID" value="CAE0621866.1"/>
    <property type="molecule type" value="Transcribed_RNA"/>
</dbReference>
<reference evidence="5" key="1">
    <citation type="submission" date="2021-01" db="EMBL/GenBank/DDBJ databases">
        <authorList>
            <person name="Corre E."/>
            <person name="Pelletier E."/>
            <person name="Niang G."/>
            <person name="Scheremetjew M."/>
            <person name="Finn R."/>
            <person name="Kale V."/>
            <person name="Holt S."/>
            <person name="Cochrane G."/>
            <person name="Meng A."/>
            <person name="Brown T."/>
            <person name="Cohen L."/>
        </authorList>
    </citation>
    <scope>NUCLEOTIDE SEQUENCE</scope>
    <source>
        <strain evidence="5">CCMP1795</strain>
    </source>
</reference>
<keyword evidence="2" id="KW-0175">Coiled coil</keyword>
<dbReference type="InterPro" id="IPR001841">
    <property type="entry name" value="Znf_RING"/>
</dbReference>
<evidence type="ECO:0000256" key="1">
    <source>
        <dbReference type="PROSITE-ProRule" id="PRU00175"/>
    </source>
</evidence>
<dbReference type="AlphaFoldDB" id="A0A6U9LZZ2"/>
<evidence type="ECO:0000256" key="2">
    <source>
        <dbReference type="SAM" id="Coils"/>
    </source>
</evidence>
<dbReference type="GO" id="GO:0008270">
    <property type="term" value="F:zinc ion binding"/>
    <property type="evidence" value="ECO:0007669"/>
    <property type="project" value="UniProtKB-KW"/>
</dbReference>
<protein>
    <recommendedName>
        <fullName evidence="3">RING-type domain-containing protein</fullName>
    </recommendedName>
</protein>
<evidence type="ECO:0000259" key="3">
    <source>
        <dbReference type="PROSITE" id="PS50089"/>
    </source>
</evidence>
<organism evidence="5">
    <name type="scientific">Oxyrrhis marina</name>
    <name type="common">Dinoflagellate</name>
    <dbReference type="NCBI Taxonomy" id="2969"/>
    <lineage>
        <taxon>Eukaryota</taxon>
        <taxon>Sar</taxon>
        <taxon>Alveolata</taxon>
        <taxon>Dinophyceae</taxon>
        <taxon>Oxyrrhinales</taxon>
        <taxon>Oxyrrhinaceae</taxon>
        <taxon>Oxyrrhis</taxon>
    </lineage>
</organism>
<evidence type="ECO:0000313" key="4">
    <source>
        <dbReference type="EMBL" id="CAE0621866.1"/>
    </source>
</evidence>
<dbReference type="PROSITE" id="PS50089">
    <property type="entry name" value="ZF_RING_2"/>
    <property type="match status" value="1"/>
</dbReference>
<dbReference type="SMART" id="SM00184">
    <property type="entry name" value="RING"/>
    <property type="match status" value="1"/>
</dbReference>
<keyword evidence="1" id="KW-0863">Zinc-finger</keyword>
<gene>
    <name evidence="4" type="ORF">OMAR00292_LOCUS6743</name>
    <name evidence="5" type="ORF">OMAR00292_LOCUS6745</name>
</gene>